<name>G2YQR8_BOTF4</name>
<reference evidence="2" key="1">
    <citation type="journal article" date="2011" name="PLoS Genet.">
        <title>Genomic analysis of the necrotrophic fungal pathogens Sclerotinia sclerotiorum and Botrytis cinerea.</title>
        <authorList>
            <person name="Amselem J."/>
            <person name="Cuomo C.A."/>
            <person name="van Kan J.A."/>
            <person name="Viaud M."/>
            <person name="Benito E.P."/>
            <person name="Couloux A."/>
            <person name="Coutinho P.M."/>
            <person name="de Vries R.P."/>
            <person name="Dyer P.S."/>
            <person name="Fillinger S."/>
            <person name="Fournier E."/>
            <person name="Gout L."/>
            <person name="Hahn M."/>
            <person name="Kohn L."/>
            <person name="Lapalu N."/>
            <person name="Plummer K.M."/>
            <person name="Pradier J.M."/>
            <person name="Quevillon E."/>
            <person name="Sharon A."/>
            <person name="Simon A."/>
            <person name="ten Have A."/>
            <person name="Tudzynski B."/>
            <person name="Tudzynski P."/>
            <person name="Wincker P."/>
            <person name="Andrew M."/>
            <person name="Anthouard V."/>
            <person name="Beever R.E."/>
            <person name="Beffa R."/>
            <person name="Benoit I."/>
            <person name="Bouzid O."/>
            <person name="Brault B."/>
            <person name="Chen Z."/>
            <person name="Choquer M."/>
            <person name="Collemare J."/>
            <person name="Cotton P."/>
            <person name="Danchin E.G."/>
            <person name="Da Silva C."/>
            <person name="Gautier A."/>
            <person name="Giraud C."/>
            <person name="Giraud T."/>
            <person name="Gonzalez C."/>
            <person name="Grossetete S."/>
            <person name="Guldener U."/>
            <person name="Henrissat B."/>
            <person name="Howlett B.J."/>
            <person name="Kodira C."/>
            <person name="Kretschmer M."/>
            <person name="Lappartient A."/>
            <person name="Leroch M."/>
            <person name="Levis C."/>
            <person name="Mauceli E."/>
            <person name="Neuveglise C."/>
            <person name="Oeser B."/>
            <person name="Pearson M."/>
            <person name="Poulain J."/>
            <person name="Poussereau N."/>
            <person name="Quesneville H."/>
            <person name="Rascle C."/>
            <person name="Schumacher J."/>
            <person name="Segurens B."/>
            <person name="Sexton A."/>
            <person name="Silva E."/>
            <person name="Sirven C."/>
            <person name="Soanes D.M."/>
            <person name="Talbot N.J."/>
            <person name="Templeton M."/>
            <person name="Yandava C."/>
            <person name="Yarden O."/>
            <person name="Zeng Q."/>
            <person name="Rollins J.A."/>
            <person name="Lebrun M.H."/>
            <person name="Dickman M."/>
        </authorList>
    </citation>
    <scope>NUCLEOTIDE SEQUENCE [LARGE SCALE GENOMIC DNA]</scope>
    <source>
        <strain evidence="2">T4</strain>
    </source>
</reference>
<dbReference type="HOGENOM" id="CLU_3142920_0_0_1"/>
<dbReference type="EMBL" id="FQ790349">
    <property type="protein sequence ID" value="CCD53966.1"/>
    <property type="molecule type" value="Genomic_DNA"/>
</dbReference>
<protein>
    <submittedName>
        <fullName evidence="1">Uncharacterized protein</fullName>
    </submittedName>
</protein>
<organism evidence="1 2">
    <name type="scientific">Botryotinia fuckeliana (strain T4)</name>
    <name type="common">Noble rot fungus</name>
    <name type="synonym">Botrytis cinerea</name>
    <dbReference type="NCBI Taxonomy" id="999810"/>
    <lineage>
        <taxon>Eukaryota</taxon>
        <taxon>Fungi</taxon>
        <taxon>Dikarya</taxon>
        <taxon>Ascomycota</taxon>
        <taxon>Pezizomycotina</taxon>
        <taxon>Leotiomycetes</taxon>
        <taxon>Helotiales</taxon>
        <taxon>Sclerotiniaceae</taxon>
        <taxon>Botrytis</taxon>
    </lineage>
</organism>
<dbReference type="Proteomes" id="UP000008177">
    <property type="component" value="Unplaced contigs"/>
</dbReference>
<proteinExistence type="predicted"/>
<dbReference type="AlphaFoldDB" id="G2YQR8"/>
<evidence type="ECO:0000313" key="2">
    <source>
        <dbReference type="Proteomes" id="UP000008177"/>
    </source>
</evidence>
<sequence>MLALRRRRGASSTLSSTSIRLLSGRQILYWDTRPRLAPQKLIPLSKKNK</sequence>
<gene>
    <name evidence="1" type="ORF">BofuT4_uP131460.1</name>
</gene>
<evidence type="ECO:0000313" key="1">
    <source>
        <dbReference type="EMBL" id="CCD53966.1"/>
    </source>
</evidence>
<accession>G2YQR8</accession>
<dbReference type="InParanoid" id="G2YQR8"/>